<keyword evidence="3" id="KW-1185">Reference proteome</keyword>
<feature type="signal peptide" evidence="1">
    <location>
        <begin position="1"/>
        <end position="19"/>
    </location>
</feature>
<dbReference type="Proteomes" id="UP000765509">
    <property type="component" value="Unassembled WGS sequence"/>
</dbReference>
<comment type="caution">
    <text evidence="2">The sequence shown here is derived from an EMBL/GenBank/DDBJ whole genome shotgun (WGS) entry which is preliminary data.</text>
</comment>
<gene>
    <name evidence="2" type="ORF">O181_018586</name>
</gene>
<dbReference type="AlphaFoldDB" id="A0A9Q3GT31"/>
<organism evidence="2 3">
    <name type="scientific">Austropuccinia psidii MF-1</name>
    <dbReference type="NCBI Taxonomy" id="1389203"/>
    <lineage>
        <taxon>Eukaryota</taxon>
        <taxon>Fungi</taxon>
        <taxon>Dikarya</taxon>
        <taxon>Basidiomycota</taxon>
        <taxon>Pucciniomycotina</taxon>
        <taxon>Pucciniomycetes</taxon>
        <taxon>Pucciniales</taxon>
        <taxon>Sphaerophragmiaceae</taxon>
        <taxon>Austropuccinia</taxon>
    </lineage>
</organism>
<reference evidence="2" key="1">
    <citation type="submission" date="2021-03" db="EMBL/GenBank/DDBJ databases">
        <title>Draft genome sequence of rust myrtle Austropuccinia psidii MF-1, a brazilian biotype.</title>
        <authorList>
            <person name="Quecine M.C."/>
            <person name="Pachon D.M.R."/>
            <person name="Bonatelli M.L."/>
            <person name="Correr F.H."/>
            <person name="Franceschini L.M."/>
            <person name="Leite T.F."/>
            <person name="Margarido G.R.A."/>
            <person name="Almeida C.A."/>
            <person name="Ferrarezi J.A."/>
            <person name="Labate C.A."/>
        </authorList>
    </citation>
    <scope>NUCLEOTIDE SEQUENCE</scope>
    <source>
        <strain evidence="2">MF-1</strain>
    </source>
</reference>
<sequence length="183" mass="20653">MTTLCRVPCKLWHLAYVLAGFIHNCLPNFRCKTSPYEVLCGGLPQFGLIYPFGTHIIVHIPLPQQSSKLDEHGWEAYLLHPLLEGAGWLFWITGLQHFVHSASATLPNYQASLPAPWREKGHLQHIVNNLSLCLVYTDGICFCEDEVANSIPHITCPMLPKLYLEEMRSAKASDLKELCLSEL</sequence>
<evidence type="ECO:0000313" key="3">
    <source>
        <dbReference type="Proteomes" id="UP000765509"/>
    </source>
</evidence>
<proteinExistence type="predicted"/>
<evidence type="ECO:0000256" key="1">
    <source>
        <dbReference type="SAM" id="SignalP"/>
    </source>
</evidence>
<feature type="chain" id="PRO_5040247824" evidence="1">
    <location>
        <begin position="20"/>
        <end position="183"/>
    </location>
</feature>
<protein>
    <submittedName>
        <fullName evidence="2">Uncharacterized protein</fullName>
    </submittedName>
</protein>
<keyword evidence="1" id="KW-0732">Signal</keyword>
<name>A0A9Q3GT31_9BASI</name>
<evidence type="ECO:0000313" key="2">
    <source>
        <dbReference type="EMBL" id="MBW0478871.1"/>
    </source>
</evidence>
<accession>A0A9Q3GT31</accession>
<dbReference type="EMBL" id="AVOT02005361">
    <property type="protein sequence ID" value="MBW0478871.1"/>
    <property type="molecule type" value="Genomic_DNA"/>
</dbReference>